<dbReference type="AlphaFoldDB" id="A0A381VTK1"/>
<proteinExistence type="predicted"/>
<reference evidence="1" key="1">
    <citation type="submission" date="2018-05" db="EMBL/GenBank/DDBJ databases">
        <authorList>
            <person name="Lanie J.A."/>
            <person name="Ng W.-L."/>
            <person name="Kazmierczak K.M."/>
            <person name="Andrzejewski T.M."/>
            <person name="Davidsen T.M."/>
            <person name="Wayne K.J."/>
            <person name="Tettelin H."/>
            <person name="Glass J.I."/>
            <person name="Rusch D."/>
            <person name="Podicherti R."/>
            <person name="Tsui H.-C.T."/>
            <person name="Winkler M.E."/>
        </authorList>
    </citation>
    <scope>NUCLEOTIDE SEQUENCE</scope>
</reference>
<dbReference type="GO" id="GO:0008299">
    <property type="term" value="P:isoprenoid biosynthetic process"/>
    <property type="evidence" value="ECO:0007669"/>
    <property type="project" value="InterPro"/>
</dbReference>
<accession>A0A381VTK1</accession>
<dbReference type="SUPFAM" id="SSF48576">
    <property type="entry name" value="Terpenoid synthases"/>
    <property type="match status" value="1"/>
</dbReference>
<dbReference type="PANTHER" id="PTHR12001">
    <property type="entry name" value="GERANYLGERANYL PYROPHOSPHATE SYNTHASE"/>
    <property type="match status" value="1"/>
</dbReference>
<dbReference type="EMBL" id="UINC01009583">
    <property type="protein sequence ID" value="SVA42947.1"/>
    <property type="molecule type" value="Genomic_DNA"/>
</dbReference>
<dbReference type="Pfam" id="PF00348">
    <property type="entry name" value="polyprenyl_synt"/>
    <property type="match status" value="1"/>
</dbReference>
<dbReference type="GO" id="GO:0004659">
    <property type="term" value="F:prenyltransferase activity"/>
    <property type="evidence" value="ECO:0007669"/>
    <property type="project" value="InterPro"/>
</dbReference>
<name>A0A381VTK1_9ZZZZ</name>
<dbReference type="InterPro" id="IPR008949">
    <property type="entry name" value="Isoprenoid_synthase_dom_sf"/>
</dbReference>
<dbReference type="PANTHER" id="PTHR12001:SF86">
    <property type="entry name" value="GERANYLGERANYL DIPHOSPHATE SYNTHASE"/>
    <property type="match status" value="1"/>
</dbReference>
<dbReference type="CDD" id="cd00867">
    <property type="entry name" value="Trans_IPPS"/>
    <property type="match status" value="1"/>
</dbReference>
<evidence type="ECO:0008006" key="2">
    <source>
        <dbReference type="Google" id="ProtNLM"/>
    </source>
</evidence>
<sequence length="239" mass="26651">MNAIDNIDPSEKNLIPEKVYADFGNAINEQIESILLGKTGNLYDMMKYQLGWIDSHGNLVPPRKNPFLLGPLCMMTGTSIDSNVIQTALIAASLELIYNFTKVHEDVQEGIPRSDDRDSVWWVWGPGQAINVGDGLYALGKSSLLQLANTKLPVHRLLKLLELFDKSCIEMCEGYYLDLTYQERIDVSISSYIRMASSKTGSLFACSVGAAALTHFEDSITLKSFEEFGRKIGIAYQIR</sequence>
<evidence type="ECO:0000313" key="1">
    <source>
        <dbReference type="EMBL" id="SVA42947.1"/>
    </source>
</evidence>
<gene>
    <name evidence="1" type="ORF">METZ01_LOCUS95801</name>
</gene>
<protein>
    <recommendedName>
        <fullName evidence="2">Polyprenyl synthetase</fullName>
    </recommendedName>
</protein>
<organism evidence="1">
    <name type="scientific">marine metagenome</name>
    <dbReference type="NCBI Taxonomy" id="408172"/>
    <lineage>
        <taxon>unclassified sequences</taxon>
        <taxon>metagenomes</taxon>
        <taxon>ecological metagenomes</taxon>
    </lineage>
</organism>
<dbReference type="Gene3D" id="1.10.600.10">
    <property type="entry name" value="Farnesyl Diphosphate Synthase"/>
    <property type="match status" value="1"/>
</dbReference>
<feature type="non-terminal residue" evidence="1">
    <location>
        <position position="239"/>
    </location>
</feature>
<dbReference type="InterPro" id="IPR000092">
    <property type="entry name" value="Polyprenyl_synt"/>
</dbReference>